<sequence length="123" mass="13556">MLTINNGFLFFFKIALFLSSLGFIGAQFVESENRLDTPHFITAFNAFILFYVLIFEFFEGVNGDVSGGDGGVGSGRGLVVEKVLRMWGLVLIVLVLGIVVSIDIEAIVTWALENKFGLLMKQD</sequence>
<keyword evidence="1" id="KW-0812">Transmembrane</keyword>
<accession>A0A2P5VSX8</accession>
<keyword evidence="1" id="KW-1133">Transmembrane helix</keyword>
<gene>
    <name evidence="2" type="ORF">GOBAR_AA38776</name>
</gene>
<proteinExistence type="predicted"/>
<dbReference type="EMBL" id="KZ671068">
    <property type="protein sequence ID" value="PPR81939.1"/>
    <property type="molecule type" value="Genomic_DNA"/>
</dbReference>
<protein>
    <submittedName>
        <fullName evidence="2">Uncharacterized protein</fullName>
    </submittedName>
</protein>
<evidence type="ECO:0000256" key="1">
    <source>
        <dbReference type="SAM" id="Phobius"/>
    </source>
</evidence>
<feature type="transmembrane region" description="Helical" evidence="1">
    <location>
        <begin position="40"/>
        <end position="58"/>
    </location>
</feature>
<feature type="transmembrane region" description="Helical" evidence="1">
    <location>
        <begin position="6"/>
        <end position="28"/>
    </location>
</feature>
<evidence type="ECO:0000313" key="3">
    <source>
        <dbReference type="Proteomes" id="UP000239757"/>
    </source>
</evidence>
<organism evidence="2 3">
    <name type="scientific">Gossypium barbadense</name>
    <name type="common">Sea Island cotton</name>
    <name type="synonym">Hibiscus barbadensis</name>
    <dbReference type="NCBI Taxonomy" id="3634"/>
    <lineage>
        <taxon>Eukaryota</taxon>
        <taxon>Viridiplantae</taxon>
        <taxon>Streptophyta</taxon>
        <taxon>Embryophyta</taxon>
        <taxon>Tracheophyta</taxon>
        <taxon>Spermatophyta</taxon>
        <taxon>Magnoliopsida</taxon>
        <taxon>eudicotyledons</taxon>
        <taxon>Gunneridae</taxon>
        <taxon>Pentapetalae</taxon>
        <taxon>rosids</taxon>
        <taxon>malvids</taxon>
        <taxon>Malvales</taxon>
        <taxon>Malvaceae</taxon>
        <taxon>Malvoideae</taxon>
        <taxon>Gossypium</taxon>
    </lineage>
</organism>
<feature type="transmembrane region" description="Helical" evidence="1">
    <location>
        <begin position="86"/>
        <end position="112"/>
    </location>
</feature>
<name>A0A2P5VSX8_GOSBA</name>
<evidence type="ECO:0000313" key="2">
    <source>
        <dbReference type="EMBL" id="PPR81939.1"/>
    </source>
</evidence>
<keyword evidence="1" id="KW-0472">Membrane</keyword>
<reference evidence="2 3" key="1">
    <citation type="submission" date="2015-01" db="EMBL/GenBank/DDBJ databases">
        <title>Genome of allotetraploid Gossypium barbadense reveals genomic plasticity and fiber elongation in cotton evolution.</title>
        <authorList>
            <person name="Chen X."/>
            <person name="Liu X."/>
            <person name="Zhao B."/>
            <person name="Zheng H."/>
            <person name="Hu Y."/>
            <person name="Lu G."/>
            <person name="Yang C."/>
            <person name="Chen J."/>
            <person name="Shan C."/>
            <person name="Zhang L."/>
            <person name="Zhou Y."/>
            <person name="Wang L."/>
            <person name="Guo W."/>
            <person name="Bai Y."/>
            <person name="Ruan J."/>
            <person name="Shangguan X."/>
            <person name="Mao Y."/>
            <person name="Jiang J."/>
            <person name="Zhu Y."/>
            <person name="Lei J."/>
            <person name="Kang H."/>
            <person name="Chen S."/>
            <person name="He X."/>
            <person name="Wang R."/>
            <person name="Wang Y."/>
            <person name="Chen J."/>
            <person name="Wang L."/>
            <person name="Yu S."/>
            <person name="Wang B."/>
            <person name="Wei J."/>
            <person name="Song S."/>
            <person name="Lu X."/>
            <person name="Gao Z."/>
            <person name="Gu W."/>
            <person name="Deng X."/>
            <person name="Ma D."/>
            <person name="Wang S."/>
            <person name="Liang W."/>
            <person name="Fang L."/>
            <person name="Cai C."/>
            <person name="Zhu X."/>
            <person name="Zhou B."/>
            <person name="Zhang Y."/>
            <person name="Chen Z."/>
            <person name="Xu S."/>
            <person name="Zhu R."/>
            <person name="Wang S."/>
            <person name="Zhang T."/>
            <person name="Zhao G."/>
        </authorList>
    </citation>
    <scope>NUCLEOTIDE SEQUENCE [LARGE SCALE GENOMIC DNA]</scope>
    <source>
        <strain evidence="3">cv. Xinhai21</strain>
        <tissue evidence="2">Leaf</tissue>
    </source>
</reference>
<dbReference type="AlphaFoldDB" id="A0A2P5VSX8"/>
<dbReference type="Proteomes" id="UP000239757">
    <property type="component" value="Unassembled WGS sequence"/>
</dbReference>